<evidence type="ECO:0000256" key="4">
    <source>
        <dbReference type="ARBA" id="ARBA00022960"/>
    </source>
</evidence>
<evidence type="ECO:0000256" key="2">
    <source>
        <dbReference type="ARBA" id="ARBA00022729"/>
    </source>
</evidence>
<dbReference type="GO" id="GO:0009252">
    <property type="term" value="P:peptidoglycan biosynthetic process"/>
    <property type="evidence" value="ECO:0007669"/>
    <property type="project" value="UniProtKB-KW"/>
</dbReference>
<keyword evidence="2 12" id="KW-0732">Signal</keyword>
<dbReference type="SUPFAM" id="SSF56601">
    <property type="entry name" value="beta-lactamase/transpeptidase-like"/>
    <property type="match status" value="1"/>
</dbReference>
<evidence type="ECO:0000256" key="12">
    <source>
        <dbReference type="SAM" id="SignalP"/>
    </source>
</evidence>
<evidence type="ECO:0000256" key="9">
    <source>
        <dbReference type="RuleBase" id="RU004016"/>
    </source>
</evidence>
<dbReference type="InterPro" id="IPR001967">
    <property type="entry name" value="Peptidase_S11_N"/>
</dbReference>
<gene>
    <name evidence="14" type="primary">dac</name>
    <name evidence="14" type="ordered locus">AS9A_3980</name>
</gene>
<reference evidence="14 15" key="1">
    <citation type="journal article" date="2011" name="J. Bacteriol.">
        <title>Complete genome sequence of Amycolicicoccus subflavus DQS3-9A1T, an actinomycete isolated from crude oil-polluted soil.</title>
        <authorList>
            <person name="Cai M."/>
            <person name="Chen W.M."/>
            <person name="Nie Y."/>
            <person name="Chi C.Q."/>
            <person name="Wang Y.N."/>
            <person name="Tang Y.Q."/>
            <person name="Li G.Y."/>
            <person name="Wu X.L."/>
        </authorList>
    </citation>
    <scope>NUCLEOTIDE SEQUENCE [LARGE SCALE GENOMIC DNA]</scope>
    <source>
        <strain evidence="15">DSM 45089 / DQS3-9A1</strain>
    </source>
</reference>
<dbReference type="HOGENOM" id="CLU_027070_3_0_11"/>
<dbReference type="PANTHER" id="PTHR21581">
    <property type="entry name" value="D-ALANYL-D-ALANINE CARBOXYPEPTIDASE"/>
    <property type="match status" value="1"/>
</dbReference>
<evidence type="ECO:0000313" key="15">
    <source>
        <dbReference type="Proteomes" id="UP000009235"/>
    </source>
</evidence>
<dbReference type="GO" id="GO:0006508">
    <property type="term" value="P:proteolysis"/>
    <property type="evidence" value="ECO:0007669"/>
    <property type="project" value="InterPro"/>
</dbReference>
<dbReference type="Gene3D" id="3.40.710.10">
    <property type="entry name" value="DD-peptidase/beta-lactamase superfamily"/>
    <property type="match status" value="1"/>
</dbReference>
<feature type="binding site" evidence="8">
    <location>
        <position position="318"/>
    </location>
    <ligand>
        <name>substrate</name>
    </ligand>
</feature>
<comment type="similarity">
    <text evidence="1 9">Belongs to the peptidase S11 family.</text>
</comment>
<evidence type="ECO:0000256" key="5">
    <source>
        <dbReference type="ARBA" id="ARBA00022984"/>
    </source>
</evidence>
<evidence type="ECO:0000256" key="6">
    <source>
        <dbReference type="ARBA" id="ARBA00023316"/>
    </source>
</evidence>
<feature type="active site" description="Proton acceptor" evidence="7">
    <location>
        <position position="151"/>
    </location>
</feature>
<evidence type="ECO:0000313" key="14">
    <source>
        <dbReference type="EMBL" id="AEF42416.1"/>
    </source>
</evidence>
<evidence type="ECO:0000256" key="1">
    <source>
        <dbReference type="ARBA" id="ARBA00007164"/>
    </source>
</evidence>
<evidence type="ECO:0000256" key="7">
    <source>
        <dbReference type="PIRSR" id="PIRSR618044-1"/>
    </source>
</evidence>
<dbReference type="Pfam" id="PF00768">
    <property type="entry name" value="Peptidase_S11"/>
    <property type="match status" value="1"/>
</dbReference>
<name>F6EHQ2_HOYSD</name>
<keyword evidence="4" id="KW-0133">Cell shape</keyword>
<dbReference type="PRINTS" id="PR00725">
    <property type="entry name" value="DADACBPTASE1"/>
</dbReference>
<dbReference type="Proteomes" id="UP000009235">
    <property type="component" value="Chromosome"/>
</dbReference>
<dbReference type="eggNOG" id="COG1686">
    <property type="taxonomic scope" value="Bacteria"/>
</dbReference>
<evidence type="ECO:0000256" key="3">
    <source>
        <dbReference type="ARBA" id="ARBA00022801"/>
    </source>
</evidence>
<dbReference type="STRING" id="443218.AS9A_3980"/>
<protein>
    <submittedName>
        <fullName evidence="14">Serine-type D-Ala-D-Ala carboxypeptidase</fullName>
    </submittedName>
</protein>
<keyword evidence="14" id="KW-0645">Protease</keyword>
<proteinExistence type="inferred from homology"/>
<evidence type="ECO:0000256" key="10">
    <source>
        <dbReference type="SAM" id="MobiDB-lite"/>
    </source>
</evidence>
<keyword evidence="11" id="KW-0812">Transmembrane</keyword>
<feature type="transmembrane region" description="Helical" evidence="11">
    <location>
        <begin position="418"/>
        <end position="436"/>
    </location>
</feature>
<keyword evidence="15" id="KW-1185">Reference proteome</keyword>
<feature type="active site" description="Acyl-ester intermediate" evidence="7">
    <location>
        <position position="148"/>
    </location>
</feature>
<sequence>MFAYAANSMSMPGKIRFAAFGAVAAVAAAGLGMSPAVAQQIEPPRPEPTTSPAPLTTPDTSDCPVRVTPPPPVDSSEEPQPGQTAPTPLPIPDSPVGGPLLADCELVLAPGAPEPPEEISAASWLVADLDTGDVLAAKDPHGRHRPASTIKTLLALVAFDEIDLGRTIIGTTEDANIEGSRAGIGPGGEYTNEILMKALVMASGNDAANAIAQQLGGVDETVRKMNEYAAELGALDTRAATPSGLDGPGMSSSAYDLAVIFRAAMENPVFVEYLQTPHIDFPGYPADPATPGDFDRPGFAMGNDNVVNWMYPDSIGGKNGFTNSARQTYVGAAERDGRRLIVSVMMAENEPKPVWQQVADLFDYGFGIGEESTVGTLDARTSIDEAEPADESLAQALPPSSVPVSDPPAESPSMGQRVVVGSLGALVVAALLYGAFRVGRRTV</sequence>
<feature type="region of interest" description="Disordered" evidence="10">
    <location>
        <begin position="38"/>
        <end position="96"/>
    </location>
</feature>
<dbReference type="InterPro" id="IPR018044">
    <property type="entry name" value="Peptidase_S11"/>
</dbReference>
<dbReference type="InterPro" id="IPR012338">
    <property type="entry name" value="Beta-lactam/transpept-like"/>
</dbReference>
<feature type="region of interest" description="Disordered" evidence="10">
    <location>
        <begin position="389"/>
        <end position="413"/>
    </location>
</feature>
<dbReference type="PANTHER" id="PTHR21581:SF33">
    <property type="entry name" value="D-ALANYL-D-ALANINE CARBOXYPEPTIDASE DACB"/>
    <property type="match status" value="1"/>
</dbReference>
<dbReference type="AlphaFoldDB" id="F6EHQ2"/>
<feature type="domain" description="Peptidase S11 D-alanyl-D-alanine carboxypeptidase A N-terminal" evidence="13">
    <location>
        <begin position="114"/>
        <end position="348"/>
    </location>
</feature>
<dbReference type="GO" id="GO:0009002">
    <property type="term" value="F:serine-type D-Ala-D-Ala carboxypeptidase activity"/>
    <property type="evidence" value="ECO:0007669"/>
    <property type="project" value="InterPro"/>
</dbReference>
<evidence type="ECO:0000259" key="13">
    <source>
        <dbReference type="Pfam" id="PF00768"/>
    </source>
</evidence>
<keyword evidence="11" id="KW-1133">Transmembrane helix</keyword>
<dbReference type="EMBL" id="CP002786">
    <property type="protein sequence ID" value="AEF42416.1"/>
    <property type="molecule type" value="Genomic_DNA"/>
</dbReference>
<evidence type="ECO:0000256" key="8">
    <source>
        <dbReference type="PIRSR" id="PIRSR618044-2"/>
    </source>
</evidence>
<feature type="active site" evidence="7">
    <location>
        <position position="203"/>
    </location>
</feature>
<keyword evidence="11" id="KW-0472">Membrane</keyword>
<dbReference type="GO" id="GO:0071555">
    <property type="term" value="P:cell wall organization"/>
    <property type="evidence" value="ECO:0007669"/>
    <property type="project" value="UniProtKB-KW"/>
</dbReference>
<dbReference type="KEGG" id="asd:AS9A_3980"/>
<evidence type="ECO:0000256" key="11">
    <source>
        <dbReference type="SAM" id="Phobius"/>
    </source>
</evidence>
<accession>F6EHQ2</accession>
<keyword evidence="5" id="KW-0573">Peptidoglycan synthesis</keyword>
<keyword evidence="6" id="KW-0961">Cell wall biogenesis/degradation</keyword>
<feature type="chain" id="PRO_5003333560" evidence="12">
    <location>
        <begin position="39"/>
        <end position="443"/>
    </location>
</feature>
<dbReference type="GO" id="GO:0008360">
    <property type="term" value="P:regulation of cell shape"/>
    <property type="evidence" value="ECO:0007669"/>
    <property type="project" value="UniProtKB-KW"/>
</dbReference>
<keyword evidence="3" id="KW-0378">Hydrolase</keyword>
<organism evidence="14 15">
    <name type="scientific">Hoyosella subflava (strain DSM 45089 / JCM 17490 / NBRC 109087 / DQS3-9A1)</name>
    <name type="common">Amycolicicoccus subflavus</name>
    <dbReference type="NCBI Taxonomy" id="443218"/>
    <lineage>
        <taxon>Bacteria</taxon>
        <taxon>Bacillati</taxon>
        <taxon>Actinomycetota</taxon>
        <taxon>Actinomycetes</taxon>
        <taxon>Mycobacteriales</taxon>
        <taxon>Hoyosellaceae</taxon>
        <taxon>Hoyosella</taxon>
    </lineage>
</organism>
<keyword evidence="14" id="KW-0121">Carboxypeptidase</keyword>
<feature type="signal peptide" evidence="12">
    <location>
        <begin position="1"/>
        <end position="38"/>
    </location>
</feature>